<organism evidence="1">
    <name type="scientific">Arion vulgaris</name>
    <dbReference type="NCBI Taxonomy" id="1028688"/>
    <lineage>
        <taxon>Eukaryota</taxon>
        <taxon>Metazoa</taxon>
        <taxon>Spiralia</taxon>
        <taxon>Lophotrochozoa</taxon>
        <taxon>Mollusca</taxon>
        <taxon>Gastropoda</taxon>
        <taxon>Heterobranchia</taxon>
        <taxon>Euthyneura</taxon>
        <taxon>Panpulmonata</taxon>
        <taxon>Eupulmonata</taxon>
        <taxon>Stylommatophora</taxon>
        <taxon>Helicina</taxon>
        <taxon>Arionoidea</taxon>
        <taxon>Arionidae</taxon>
        <taxon>Arion</taxon>
    </lineage>
</organism>
<reference evidence="1" key="1">
    <citation type="submission" date="2014-12" db="EMBL/GenBank/DDBJ databases">
        <title>Insight into the proteome of Arion vulgaris.</title>
        <authorList>
            <person name="Aradska J."/>
            <person name="Bulat T."/>
            <person name="Smidak R."/>
            <person name="Sarate P."/>
            <person name="Gangsoo J."/>
            <person name="Sialana F."/>
            <person name="Bilban M."/>
            <person name="Lubec G."/>
        </authorList>
    </citation>
    <scope>NUCLEOTIDE SEQUENCE</scope>
    <source>
        <tissue evidence="1">Skin</tissue>
    </source>
</reference>
<sequence length="56" mass="6442">MDDLMTNKLLEIKVTEGNDIATRLLHLFEQIGIYKLDDRQKSVLQSQTLRNQAVSP</sequence>
<accession>A0A0B7BZQ6</accession>
<dbReference type="EMBL" id="HACG01050800">
    <property type="protein sequence ID" value="CEK97665.1"/>
    <property type="molecule type" value="Transcribed_RNA"/>
</dbReference>
<dbReference type="AlphaFoldDB" id="A0A0B7BZQ6"/>
<proteinExistence type="predicted"/>
<name>A0A0B7BZQ6_9EUPU</name>
<evidence type="ECO:0000313" key="1">
    <source>
        <dbReference type="EMBL" id="CEK97665.1"/>
    </source>
</evidence>
<feature type="non-terminal residue" evidence="1">
    <location>
        <position position="56"/>
    </location>
</feature>
<protein>
    <submittedName>
        <fullName evidence="1">Uncharacterized protein</fullName>
    </submittedName>
</protein>
<gene>
    <name evidence="1" type="primary">ORF216536</name>
</gene>